<sequence length="382" mass="44616">MADLLNYRKEDSDMNYNINEQKLGFDRVLPWEGQVPALVKEGEHYFLQVKAPEAEKVTFTMNEEEFPCTREDDGIWRMEYTLRTGIQYVQLKIDDVEVVTPLLPITYGYSRPYNYVALEMKNEEFYQVKDVPHGSVRREYFFSKVTEEWESCIVYTPYCYEEETEREFPVLYLQHGHGENEIGWTASGKVNFILDNLIAEKKAVPMVIVMSNGMVQTVTEEGERIVDFKLLENQLLTDIMPYIEKKFRVGRTKKMRAMAGLSMGSLQTSIIGFKHPEYFSSLGIFSGFVTDIIQGSPLDMVDRGTSENKHMKILDDAKVFNKTFDVYFRAMGDKDPFWENFAHDDQILNEKGIDQIRNVYPGAHDWNVWRMCIHDFAQLIFK</sequence>
<reference evidence="2" key="1">
    <citation type="submission" date="2015-05" db="EMBL/GenBank/DDBJ databases">
        <authorList>
            <consortium name="Pathogen Informatics"/>
        </authorList>
    </citation>
    <scope>NUCLEOTIDE SEQUENCE [LARGE SCALE GENOMIC DNA]</scope>
    <source>
        <strain evidence="2">L1-83</strain>
    </source>
</reference>
<dbReference type="AlphaFoldDB" id="A0A0M6WPK2"/>
<proteinExistence type="predicted"/>
<dbReference type="PANTHER" id="PTHR48098">
    <property type="entry name" value="ENTEROCHELIN ESTERASE-RELATED"/>
    <property type="match status" value="1"/>
</dbReference>
<name>A0A0M6WPK2_9FIRM</name>
<protein>
    <recommendedName>
        <fullName evidence="3">Enterochelin esterase</fullName>
    </recommendedName>
</protein>
<evidence type="ECO:0008006" key="3">
    <source>
        <dbReference type="Google" id="ProtNLM"/>
    </source>
</evidence>
<dbReference type="SUPFAM" id="SSF53474">
    <property type="entry name" value="alpha/beta-Hydrolases"/>
    <property type="match status" value="1"/>
</dbReference>
<dbReference type="InterPro" id="IPR029058">
    <property type="entry name" value="AB_hydrolase_fold"/>
</dbReference>
<dbReference type="OrthoDB" id="9777383at2"/>
<dbReference type="PANTHER" id="PTHR48098:SF1">
    <property type="entry name" value="DIACYLGLYCEROL ACYLTRANSFERASE_MYCOLYLTRANSFERASE AG85A"/>
    <property type="match status" value="1"/>
</dbReference>
<evidence type="ECO:0000313" key="2">
    <source>
        <dbReference type="Proteomes" id="UP000049828"/>
    </source>
</evidence>
<dbReference type="STRING" id="360807.ERS852392_03378"/>
<evidence type="ECO:0000313" key="1">
    <source>
        <dbReference type="EMBL" id="CRL39290.1"/>
    </source>
</evidence>
<dbReference type="Pfam" id="PF00756">
    <property type="entry name" value="Esterase"/>
    <property type="match status" value="1"/>
</dbReference>
<organism evidence="1 2">
    <name type="scientific">Roseburia inulinivorans</name>
    <dbReference type="NCBI Taxonomy" id="360807"/>
    <lineage>
        <taxon>Bacteria</taxon>
        <taxon>Bacillati</taxon>
        <taxon>Bacillota</taxon>
        <taxon>Clostridia</taxon>
        <taxon>Lachnospirales</taxon>
        <taxon>Lachnospiraceae</taxon>
        <taxon>Roseburia</taxon>
    </lineage>
</organism>
<dbReference type="Proteomes" id="UP000049828">
    <property type="component" value="Unassembled WGS sequence"/>
</dbReference>
<dbReference type="Gene3D" id="3.40.50.1820">
    <property type="entry name" value="alpha/beta hydrolase"/>
    <property type="match status" value="1"/>
</dbReference>
<dbReference type="InterPro" id="IPR013783">
    <property type="entry name" value="Ig-like_fold"/>
</dbReference>
<dbReference type="EMBL" id="CVRS01000076">
    <property type="protein sequence ID" value="CRL39290.1"/>
    <property type="molecule type" value="Genomic_DNA"/>
</dbReference>
<dbReference type="GO" id="GO:0016747">
    <property type="term" value="F:acyltransferase activity, transferring groups other than amino-acyl groups"/>
    <property type="evidence" value="ECO:0007669"/>
    <property type="project" value="TreeGrafter"/>
</dbReference>
<accession>A0A0M6WPK2</accession>
<dbReference type="Gene3D" id="2.60.40.10">
    <property type="entry name" value="Immunoglobulins"/>
    <property type="match status" value="1"/>
</dbReference>
<keyword evidence="2" id="KW-1185">Reference proteome</keyword>
<dbReference type="InterPro" id="IPR050583">
    <property type="entry name" value="Mycobacterial_A85_antigen"/>
</dbReference>
<dbReference type="InterPro" id="IPR000801">
    <property type="entry name" value="Esterase-like"/>
</dbReference>
<gene>
    <name evidence="1" type="ORF">RIL183_24551</name>
</gene>